<evidence type="ECO:0000256" key="4">
    <source>
        <dbReference type="ARBA" id="ARBA00022692"/>
    </source>
</evidence>
<feature type="region of interest" description="Disordered" evidence="9">
    <location>
        <begin position="140"/>
        <end position="160"/>
    </location>
</feature>
<protein>
    <submittedName>
        <fullName evidence="13">ABC transporter</fullName>
    </submittedName>
</protein>
<keyword evidence="3" id="KW-1003">Cell membrane</keyword>
<accession>A0A2A7B570</accession>
<dbReference type="InterPro" id="IPR027417">
    <property type="entry name" value="P-loop_NTPase"/>
</dbReference>
<dbReference type="Gene3D" id="3.40.50.300">
    <property type="entry name" value="P-loop containing nucleotide triphosphate hydrolases"/>
    <property type="match status" value="1"/>
</dbReference>
<feature type="transmembrane region" description="Helical" evidence="10">
    <location>
        <begin position="311"/>
        <end position="335"/>
    </location>
</feature>
<comment type="subcellular location">
    <subcellularLocation>
        <location evidence="1">Cell membrane</location>
        <topology evidence="1">Multi-pass membrane protein</topology>
    </subcellularLocation>
</comment>
<keyword evidence="7 10" id="KW-1133">Transmembrane helix</keyword>
<evidence type="ECO:0000256" key="6">
    <source>
        <dbReference type="ARBA" id="ARBA00022840"/>
    </source>
</evidence>
<dbReference type="GO" id="GO:0015421">
    <property type="term" value="F:ABC-type oligopeptide transporter activity"/>
    <property type="evidence" value="ECO:0007669"/>
    <property type="project" value="TreeGrafter"/>
</dbReference>
<evidence type="ECO:0000259" key="12">
    <source>
        <dbReference type="PROSITE" id="PS50929"/>
    </source>
</evidence>
<dbReference type="Gene3D" id="1.20.1560.10">
    <property type="entry name" value="ABC transporter type 1, transmembrane domain"/>
    <property type="match status" value="1"/>
</dbReference>
<dbReference type="CDD" id="cd18548">
    <property type="entry name" value="ABC_6TM_Tm287_like"/>
    <property type="match status" value="1"/>
</dbReference>
<dbReference type="PROSITE" id="PS50929">
    <property type="entry name" value="ABC_TM1F"/>
    <property type="match status" value="1"/>
</dbReference>
<reference evidence="13 14" key="1">
    <citation type="journal article" date="2017" name="Front. Microbiol.">
        <title>New Insights into the Diversity of the Genus Faecalibacterium.</title>
        <authorList>
            <person name="Benevides L."/>
            <person name="Burman S."/>
            <person name="Martin R."/>
            <person name="Robert V."/>
            <person name="Thomas M."/>
            <person name="Miquel S."/>
            <person name="Chain F."/>
            <person name="Sokol H."/>
            <person name="Bermudez-Humaran L.G."/>
            <person name="Morrison M."/>
            <person name="Langella P."/>
            <person name="Azevedo V.A."/>
            <person name="Chatel J.M."/>
            <person name="Soares S."/>
        </authorList>
    </citation>
    <scope>NUCLEOTIDE SEQUENCE [LARGE SCALE GENOMIC DNA]</scope>
    <source>
        <strain evidence="13 14">AHMP21</strain>
    </source>
</reference>
<dbReference type="OrthoDB" id="9762778at2"/>
<evidence type="ECO:0000256" key="5">
    <source>
        <dbReference type="ARBA" id="ARBA00022741"/>
    </source>
</evidence>
<dbReference type="PANTHER" id="PTHR43394:SF1">
    <property type="entry name" value="ATP-BINDING CASSETTE SUB-FAMILY B MEMBER 10, MITOCHONDRIAL"/>
    <property type="match status" value="1"/>
</dbReference>
<dbReference type="InterPro" id="IPR039421">
    <property type="entry name" value="Type_1_exporter"/>
</dbReference>
<evidence type="ECO:0000256" key="8">
    <source>
        <dbReference type="ARBA" id="ARBA00023136"/>
    </source>
</evidence>
<comment type="caution">
    <text evidence="13">The sequence shown here is derived from an EMBL/GenBank/DDBJ whole genome shotgun (WGS) entry which is preliminary data.</text>
</comment>
<keyword evidence="4 10" id="KW-0812">Transmembrane</keyword>
<dbReference type="FunFam" id="3.40.50.300:FF:000854">
    <property type="entry name" value="Multidrug ABC transporter ATP-binding protein"/>
    <property type="match status" value="1"/>
</dbReference>
<dbReference type="PANTHER" id="PTHR43394">
    <property type="entry name" value="ATP-DEPENDENT PERMEASE MDL1, MITOCHONDRIAL"/>
    <property type="match status" value="1"/>
</dbReference>
<evidence type="ECO:0000256" key="1">
    <source>
        <dbReference type="ARBA" id="ARBA00004651"/>
    </source>
</evidence>
<evidence type="ECO:0000256" key="7">
    <source>
        <dbReference type="ARBA" id="ARBA00022989"/>
    </source>
</evidence>
<dbReference type="Proteomes" id="UP000220904">
    <property type="component" value="Unassembled WGS sequence"/>
</dbReference>
<dbReference type="EMBL" id="NOUV01000014">
    <property type="protein sequence ID" value="PDX86468.1"/>
    <property type="molecule type" value="Genomic_DNA"/>
</dbReference>
<evidence type="ECO:0000256" key="10">
    <source>
        <dbReference type="SAM" id="Phobius"/>
    </source>
</evidence>
<evidence type="ECO:0000313" key="13">
    <source>
        <dbReference type="EMBL" id="PDX86468.1"/>
    </source>
</evidence>
<dbReference type="AlphaFoldDB" id="A0A2A7B570"/>
<dbReference type="SUPFAM" id="SSF90123">
    <property type="entry name" value="ABC transporter transmembrane region"/>
    <property type="match status" value="1"/>
</dbReference>
<dbReference type="PROSITE" id="PS50893">
    <property type="entry name" value="ABC_TRANSPORTER_2"/>
    <property type="match status" value="1"/>
</dbReference>
<name>A0A2A7B570_9FIRM</name>
<dbReference type="GO" id="GO:0005886">
    <property type="term" value="C:plasma membrane"/>
    <property type="evidence" value="ECO:0007669"/>
    <property type="project" value="UniProtKB-SubCell"/>
</dbReference>
<feature type="transmembrane region" description="Helical" evidence="10">
    <location>
        <begin position="458"/>
        <end position="482"/>
    </location>
</feature>
<proteinExistence type="predicted"/>
<evidence type="ECO:0000313" key="14">
    <source>
        <dbReference type="Proteomes" id="UP000220904"/>
    </source>
</evidence>
<dbReference type="InterPro" id="IPR003439">
    <property type="entry name" value="ABC_transporter-like_ATP-bd"/>
</dbReference>
<feature type="transmembrane region" description="Helical" evidence="10">
    <location>
        <begin position="421"/>
        <end position="443"/>
    </location>
</feature>
<evidence type="ECO:0000259" key="11">
    <source>
        <dbReference type="PROSITE" id="PS50893"/>
    </source>
</evidence>
<dbReference type="SUPFAM" id="SSF52540">
    <property type="entry name" value="P-loop containing nucleoside triphosphate hydrolases"/>
    <property type="match status" value="1"/>
</dbReference>
<dbReference type="PROSITE" id="PS00211">
    <property type="entry name" value="ABC_TRANSPORTER_1"/>
    <property type="match status" value="1"/>
</dbReference>
<keyword evidence="8 10" id="KW-0472">Membrane</keyword>
<dbReference type="InterPro" id="IPR003593">
    <property type="entry name" value="AAA+_ATPase"/>
</dbReference>
<feature type="compositionally biased region" description="Low complexity" evidence="9">
    <location>
        <begin position="140"/>
        <end position="155"/>
    </location>
</feature>
<evidence type="ECO:0000256" key="3">
    <source>
        <dbReference type="ARBA" id="ARBA00022475"/>
    </source>
</evidence>
<evidence type="ECO:0000256" key="2">
    <source>
        <dbReference type="ARBA" id="ARBA00022448"/>
    </source>
</evidence>
<dbReference type="RefSeq" id="WP_097792341.1">
    <property type="nucleotide sequence ID" value="NZ_NOUV01000014.1"/>
</dbReference>
<feature type="transmembrane region" description="Helical" evidence="10">
    <location>
        <begin position="245"/>
        <end position="266"/>
    </location>
</feature>
<dbReference type="InterPro" id="IPR036640">
    <property type="entry name" value="ABC1_TM_sf"/>
</dbReference>
<gene>
    <name evidence="13" type="ORF">CHR60_06885</name>
</gene>
<dbReference type="Pfam" id="PF00005">
    <property type="entry name" value="ABC_tran"/>
    <property type="match status" value="1"/>
</dbReference>
<dbReference type="GO" id="GO:0005524">
    <property type="term" value="F:ATP binding"/>
    <property type="evidence" value="ECO:0007669"/>
    <property type="project" value="UniProtKB-KW"/>
</dbReference>
<evidence type="ECO:0000256" key="9">
    <source>
        <dbReference type="SAM" id="MobiDB-lite"/>
    </source>
</evidence>
<dbReference type="InterPro" id="IPR017871">
    <property type="entry name" value="ABC_transporter-like_CS"/>
</dbReference>
<dbReference type="Pfam" id="PF00664">
    <property type="entry name" value="ABC_membrane"/>
    <property type="match status" value="1"/>
</dbReference>
<feature type="domain" description="ABC transporter" evidence="11">
    <location>
        <begin position="523"/>
        <end position="758"/>
    </location>
</feature>
<keyword evidence="6" id="KW-0067">ATP-binding</keyword>
<feature type="domain" description="ABC transmembrane type-1" evidence="12">
    <location>
        <begin position="229"/>
        <end position="484"/>
    </location>
</feature>
<sequence length="777" mass="84345">MGKIFKQLARHWAACLVVIGLLFMQAYCDLSLPDYTSKIVDTGIQQGGIESPLPQTLRSSTRDALSLLMSEEDAETFRNAYGYYIQDDGVLKLRADLTAEERASLEEIVTMPDIVLYMAASQAANGTGMPAQGMAPLSEYPAASSEAAESAAPSENTEDTAAETIAPTAADLDAVCAQFAAMAQMPGFSREMIQQQLASAMAQIDETTLSSMASQATLLVSLEYEAQGVAHDIQMQYLFRVGGQMLGLTLLMVVVAILVGLIASRVSAAIGRDLRRQTFSSVIHFSNAEIENFSTASLITRTTNDIQQVQFVCVILLRMVAYAPILGIGGVLHVVQGNTGLAWIIVLDVVLLLCLIVFLMNIAMPKFKIMQTLVDKLNLVSREILTGVMPVRAFSRETFEEERFDKASKELMGTQLFTNRAMVAMMPFMTLIMNGTSLLIVWFGGKAMDAGNMQVGEMIAFITYTMQIVMSFLMLAMVAVMLPRAGVAADRIDEVCRTTASIHDPDETAAQPARERSHWNGVVRFEDVSFRFPGADSDALEHISFTAEPGQTTAIIGSTGCGKSTLLNLIPRFYDVTSGKVTVDGIDVRDMPQETLHSLLGYVPQKGILFSGSIASNLKFGGEQITDADMKKAAAIAQATEFIDAKPEGYDSPIAQGGSNVSGGQKQRLSIARAIAKAPRIYLFDDSFSALDYKTDVTLRRALKAETGDATVIIVAQRISTVLHANQILVLDEGRLVGRGTHAQLMASCPEYQEIARSQLSQKELDLKDLNTGKEEK</sequence>
<keyword evidence="5" id="KW-0547">Nucleotide-binding</keyword>
<dbReference type="InterPro" id="IPR011527">
    <property type="entry name" value="ABC1_TM_dom"/>
</dbReference>
<dbReference type="SMART" id="SM00382">
    <property type="entry name" value="AAA"/>
    <property type="match status" value="1"/>
</dbReference>
<organism evidence="13 14">
    <name type="scientific">Faecalibacterium prausnitzii</name>
    <dbReference type="NCBI Taxonomy" id="853"/>
    <lineage>
        <taxon>Bacteria</taxon>
        <taxon>Bacillati</taxon>
        <taxon>Bacillota</taxon>
        <taxon>Clostridia</taxon>
        <taxon>Eubacteriales</taxon>
        <taxon>Oscillospiraceae</taxon>
        <taxon>Faecalibacterium</taxon>
    </lineage>
</organism>
<feature type="transmembrane region" description="Helical" evidence="10">
    <location>
        <begin position="341"/>
        <end position="363"/>
    </location>
</feature>
<dbReference type="GO" id="GO:0016887">
    <property type="term" value="F:ATP hydrolysis activity"/>
    <property type="evidence" value="ECO:0007669"/>
    <property type="project" value="InterPro"/>
</dbReference>
<keyword evidence="2" id="KW-0813">Transport</keyword>